<keyword evidence="2" id="KW-0560">Oxidoreductase</keyword>
<dbReference type="InterPro" id="IPR002397">
    <property type="entry name" value="Cyt_P450_B"/>
</dbReference>
<comment type="similarity">
    <text evidence="1 2">Belongs to the cytochrome P450 family.</text>
</comment>
<dbReference type="InterPro" id="IPR001128">
    <property type="entry name" value="Cyt_P450"/>
</dbReference>
<dbReference type="Pfam" id="PF00067">
    <property type="entry name" value="p450"/>
    <property type="match status" value="1"/>
</dbReference>
<dbReference type="InterPro" id="IPR017972">
    <property type="entry name" value="Cyt_P450_CS"/>
</dbReference>
<keyword evidence="2" id="KW-0479">Metal-binding</keyword>
<dbReference type="Gene3D" id="1.10.630.10">
    <property type="entry name" value="Cytochrome P450"/>
    <property type="match status" value="1"/>
</dbReference>
<proteinExistence type="inferred from homology"/>
<dbReference type="Proteomes" id="UP001165283">
    <property type="component" value="Unassembled WGS sequence"/>
</dbReference>
<evidence type="ECO:0000313" key="3">
    <source>
        <dbReference type="EMBL" id="MCO1660553.1"/>
    </source>
</evidence>
<sequence length="402" mass="42827">MVATPSRCGPPRRTMLPEGIEGWVVTRYADVRAVLSDPRFVRDPVRVARLRSGAGLGPVSGGGGRVARGETLLHLDPPEHTRIRRGVSPLFSARRTEGHRSMIDASATTLVGRCAGSGRADLVCDLAVPLAVGVLCRVAGLPSGDHTRFGTWVRTVHRIEGGAEAGQRIVEAIAAIDRYLDERIADGSVTGVLAELAELVGRPRASSDPSPSEPGLTEDELVAFGRDLLVGGYESTAVLISGGLALLLAEPARYQRLRREPEALDATVEECLRQVAPFPQVQARYATQEMDLGGVRIGSGEAVIADIAAANRDPDRFPDPDRWSPAASAGHLSFGHGTHHCLGAGLARWEARAAMRAVITGLDDVRLACSPEDLVWEPGLSPTLRSLPVRFTPRPIRDGDGS</sequence>
<reference evidence="3" key="1">
    <citation type="submission" date="2021-04" db="EMBL/GenBank/DDBJ databases">
        <title>Pseudonocardia sp. nov., isolated from sandy soil of mangrove forest.</title>
        <authorList>
            <person name="Zan Z."/>
            <person name="Huang R."/>
            <person name="Liu W."/>
        </authorList>
    </citation>
    <scope>NUCLEOTIDE SEQUENCE</scope>
    <source>
        <strain evidence="3">S2-4</strain>
    </source>
</reference>
<keyword evidence="2" id="KW-0408">Iron</keyword>
<keyword evidence="2" id="KW-0349">Heme</keyword>
<keyword evidence="2" id="KW-0503">Monooxygenase</keyword>
<dbReference type="EMBL" id="JAGSOV010000086">
    <property type="protein sequence ID" value="MCO1660553.1"/>
    <property type="molecule type" value="Genomic_DNA"/>
</dbReference>
<name>A0ABT1AC40_9PSEU</name>
<gene>
    <name evidence="3" type="ORF">KDL28_36435</name>
</gene>
<evidence type="ECO:0000256" key="1">
    <source>
        <dbReference type="ARBA" id="ARBA00010617"/>
    </source>
</evidence>
<comment type="caution">
    <text evidence="3">The sequence shown here is derived from an EMBL/GenBank/DDBJ whole genome shotgun (WGS) entry which is preliminary data.</text>
</comment>
<dbReference type="PROSITE" id="PS00086">
    <property type="entry name" value="CYTOCHROME_P450"/>
    <property type="match status" value="1"/>
</dbReference>
<dbReference type="InterPro" id="IPR036396">
    <property type="entry name" value="Cyt_P450_sf"/>
</dbReference>
<evidence type="ECO:0000313" key="4">
    <source>
        <dbReference type="Proteomes" id="UP001165283"/>
    </source>
</evidence>
<keyword evidence="4" id="KW-1185">Reference proteome</keyword>
<organism evidence="3 4">
    <name type="scientific">Pseudonocardia humida</name>
    <dbReference type="NCBI Taxonomy" id="2800819"/>
    <lineage>
        <taxon>Bacteria</taxon>
        <taxon>Bacillati</taxon>
        <taxon>Actinomycetota</taxon>
        <taxon>Actinomycetes</taxon>
        <taxon>Pseudonocardiales</taxon>
        <taxon>Pseudonocardiaceae</taxon>
        <taxon>Pseudonocardia</taxon>
    </lineage>
</organism>
<dbReference type="PRINTS" id="PR00359">
    <property type="entry name" value="BP450"/>
</dbReference>
<dbReference type="PANTHER" id="PTHR46696">
    <property type="entry name" value="P450, PUTATIVE (EUROFUNG)-RELATED"/>
    <property type="match status" value="1"/>
</dbReference>
<evidence type="ECO:0000256" key="2">
    <source>
        <dbReference type="RuleBase" id="RU000461"/>
    </source>
</evidence>
<protein>
    <submittedName>
        <fullName evidence="3">Cytochrome P450</fullName>
    </submittedName>
</protein>
<accession>A0ABT1AC40</accession>
<dbReference type="SUPFAM" id="SSF48264">
    <property type="entry name" value="Cytochrome P450"/>
    <property type="match status" value="1"/>
</dbReference>
<dbReference type="PANTHER" id="PTHR46696:SF1">
    <property type="entry name" value="CYTOCHROME P450 YJIB-RELATED"/>
    <property type="match status" value="1"/>
</dbReference>